<reference evidence="1" key="1">
    <citation type="submission" date="2021-06" db="EMBL/GenBank/DDBJ databases">
        <authorList>
            <person name="Kallberg Y."/>
            <person name="Tangrot J."/>
            <person name="Rosling A."/>
        </authorList>
    </citation>
    <scope>NUCLEOTIDE SEQUENCE</scope>
    <source>
        <strain evidence="1">MT106</strain>
    </source>
</reference>
<dbReference type="EMBL" id="CAJVPL010002122">
    <property type="protein sequence ID" value="CAG8600153.1"/>
    <property type="molecule type" value="Genomic_DNA"/>
</dbReference>
<organism evidence="1 2">
    <name type="scientific">Ambispora gerdemannii</name>
    <dbReference type="NCBI Taxonomy" id="144530"/>
    <lineage>
        <taxon>Eukaryota</taxon>
        <taxon>Fungi</taxon>
        <taxon>Fungi incertae sedis</taxon>
        <taxon>Mucoromycota</taxon>
        <taxon>Glomeromycotina</taxon>
        <taxon>Glomeromycetes</taxon>
        <taxon>Archaeosporales</taxon>
        <taxon>Ambisporaceae</taxon>
        <taxon>Ambispora</taxon>
    </lineage>
</organism>
<keyword evidence="2" id="KW-1185">Reference proteome</keyword>
<dbReference type="Proteomes" id="UP000789831">
    <property type="component" value="Unassembled WGS sequence"/>
</dbReference>
<name>A0A9N9CH36_9GLOM</name>
<protein>
    <submittedName>
        <fullName evidence="1">9391_t:CDS:1</fullName>
    </submittedName>
</protein>
<evidence type="ECO:0000313" key="2">
    <source>
        <dbReference type="Proteomes" id="UP000789831"/>
    </source>
</evidence>
<comment type="caution">
    <text evidence="1">The sequence shown here is derived from an EMBL/GenBank/DDBJ whole genome shotgun (WGS) entry which is preliminary data.</text>
</comment>
<proteinExistence type="predicted"/>
<gene>
    <name evidence="1" type="ORF">AGERDE_LOCUS9061</name>
</gene>
<evidence type="ECO:0000313" key="1">
    <source>
        <dbReference type="EMBL" id="CAG8600153.1"/>
    </source>
</evidence>
<accession>A0A9N9CH36</accession>
<feature type="non-terminal residue" evidence="1">
    <location>
        <position position="1"/>
    </location>
</feature>
<dbReference type="AlphaFoldDB" id="A0A9N9CH36"/>
<sequence>RPTMTSRVPAVAQNNKQHFFKQKLRCEPISSMASKPELVRAQPSLAGLKGSE</sequence>